<dbReference type="Proteomes" id="UP001295684">
    <property type="component" value="Unassembled WGS sequence"/>
</dbReference>
<sequence>MSNLRHTISCSKTNFSIDRAINESIAQAKEGIYAEEGKEEAKTAIFNPHAEQMNEVPNTKTNSSLPKKTLETDLPFGFETFVQELETISEATITKDSPLDQSTIGISCTLIKMYQTAIEVYFWKKDKPNYRRFKSKLHNFLKKPHMQKIAFKRLSFRQEIKGRTQTMVKSSLDLDDERSVQIKPLTNQERFEKIGLQKLVVKNPEEVTESNKLHNKPSPASQKKAKVEALSDDAEGSESAKEAASASQDKSSSNQTSSSKVRSDKSIGEKATNGISAPTLHTCNQKEREVKFKNIDIIPLGTPQERIEKLVGPKEDRSSDIQNPEGRSQPKSSDFTESERTEETPAKTIQTVESEDAQEILYEEYPQGVQELFPKQQEDTSQPQISEGKSSSQEDSHADGSTEKVKDSQPEDYIPEPTEEPEVVEEDKEEVKQELESDNNPLDSQIKAGDKIDQNIPDKIEQLENPTQEVLQELGEQIEEVVNDAKEEEDQPEIQIQEAEAQEDEIQNIEGKEADLVQQEPQESEVQEVKIQEDQLENNEMHQIEAQDIQAQLDEQKDSTVEETEDQKIEIDEQQDVEDTNQEEIIEKKIKQEEPTTEEILDEEQSPKIPSSIEDISEESLEVVYDIMRQIAIGFNKLVFDESEESSSESSEQSVNEVAPQPPVQTHIAPKRRPKKRAGVDPHLMVRDFSKADEKAVRAVKINILEQSESLAAKLSDRRRKRKHPYSKRYSIRNGHHKDDALSKSFLGKEMEDTLATDSLQNFGLDQPNSFQVNSGGENDFKEIFNVLAELEDDSNLFGDINNPGLDSKETTPSDDKNDEYEQKKEEFLDQYKQSKDREIAEIKKTYDDEIANKKAEGNSKLIKGMIKNIKKERDAAVKRVKDNFKKKKDEFLGNLREEYGIQEGE</sequence>
<feature type="compositionally biased region" description="Polar residues" evidence="1">
    <location>
        <begin position="273"/>
        <end position="283"/>
    </location>
</feature>
<feature type="compositionally biased region" description="Basic residues" evidence="1">
    <location>
        <begin position="717"/>
        <end position="736"/>
    </location>
</feature>
<organism evidence="2 3">
    <name type="scientific">Euplotes crassus</name>
    <dbReference type="NCBI Taxonomy" id="5936"/>
    <lineage>
        <taxon>Eukaryota</taxon>
        <taxon>Sar</taxon>
        <taxon>Alveolata</taxon>
        <taxon>Ciliophora</taxon>
        <taxon>Intramacronucleata</taxon>
        <taxon>Spirotrichea</taxon>
        <taxon>Hypotrichia</taxon>
        <taxon>Euplotida</taxon>
        <taxon>Euplotidae</taxon>
        <taxon>Moneuplotes</taxon>
    </lineage>
</organism>
<feature type="compositionally biased region" description="Basic and acidic residues" evidence="1">
    <location>
        <begin position="554"/>
        <end position="571"/>
    </location>
</feature>
<feature type="compositionally biased region" description="Acidic residues" evidence="1">
    <location>
        <begin position="413"/>
        <end position="428"/>
    </location>
</feature>
<feature type="compositionally biased region" description="Basic and acidic residues" evidence="1">
    <location>
        <begin position="392"/>
        <end position="409"/>
    </location>
</feature>
<protein>
    <submittedName>
        <fullName evidence="2">Uncharacterized protein</fullName>
    </submittedName>
</protein>
<feature type="compositionally biased region" description="Polar residues" evidence="1">
    <location>
        <begin position="379"/>
        <end position="391"/>
    </location>
</feature>
<evidence type="ECO:0000313" key="3">
    <source>
        <dbReference type="Proteomes" id="UP001295684"/>
    </source>
</evidence>
<feature type="compositionally biased region" description="Low complexity" evidence="1">
    <location>
        <begin position="242"/>
        <end position="260"/>
    </location>
</feature>
<feature type="region of interest" description="Disordered" evidence="1">
    <location>
        <begin position="796"/>
        <end position="822"/>
    </location>
</feature>
<accession>A0AAD1XU06</accession>
<feature type="region of interest" description="Disordered" evidence="1">
    <location>
        <begin position="554"/>
        <end position="614"/>
    </location>
</feature>
<keyword evidence="3" id="KW-1185">Reference proteome</keyword>
<feature type="region of interest" description="Disordered" evidence="1">
    <location>
        <begin position="715"/>
        <end position="739"/>
    </location>
</feature>
<evidence type="ECO:0000256" key="1">
    <source>
        <dbReference type="SAM" id="MobiDB-lite"/>
    </source>
</evidence>
<comment type="caution">
    <text evidence="2">The sequence shown here is derived from an EMBL/GenBank/DDBJ whole genome shotgun (WGS) entry which is preliminary data.</text>
</comment>
<feature type="region of interest" description="Disordered" evidence="1">
    <location>
        <begin position="641"/>
        <end position="684"/>
    </location>
</feature>
<dbReference type="EMBL" id="CAMPGE010020294">
    <property type="protein sequence ID" value="CAI2378556.1"/>
    <property type="molecule type" value="Genomic_DNA"/>
</dbReference>
<dbReference type="AlphaFoldDB" id="A0AAD1XU06"/>
<feature type="compositionally biased region" description="Basic and acidic residues" evidence="1">
    <location>
        <begin position="585"/>
        <end position="594"/>
    </location>
</feature>
<feature type="compositionally biased region" description="Basic and acidic residues" evidence="1">
    <location>
        <begin position="807"/>
        <end position="822"/>
    </location>
</feature>
<reference evidence="2" key="1">
    <citation type="submission" date="2023-07" db="EMBL/GenBank/DDBJ databases">
        <authorList>
            <consortium name="AG Swart"/>
            <person name="Singh M."/>
            <person name="Singh A."/>
            <person name="Seah K."/>
            <person name="Emmerich C."/>
        </authorList>
    </citation>
    <scope>NUCLEOTIDE SEQUENCE</scope>
    <source>
        <strain evidence="2">DP1</strain>
    </source>
</reference>
<feature type="compositionally biased region" description="Acidic residues" evidence="1">
    <location>
        <begin position="353"/>
        <end position="362"/>
    </location>
</feature>
<feature type="compositionally biased region" description="Acidic residues" evidence="1">
    <location>
        <begin position="572"/>
        <end position="584"/>
    </location>
</feature>
<evidence type="ECO:0000313" key="2">
    <source>
        <dbReference type="EMBL" id="CAI2378556.1"/>
    </source>
</evidence>
<proteinExistence type="predicted"/>
<gene>
    <name evidence="2" type="ORF">ECRASSUSDP1_LOCUS19953</name>
</gene>
<feature type="compositionally biased region" description="Basic and acidic residues" evidence="1">
    <location>
        <begin position="448"/>
        <end position="458"/>
    </location>
</feature>
<feature type="compositionally biased region" description="Basic and acidic residues" evidence="1">
    <location>
        <begin position="305"/>
        <end position="319"/>
    </location>
</feature>
<feature type="compositionally biased region" description="Polar residues" evidence="1">
    <location>
        <begin position="320"/>
        <end position="335"/>
    </location>
</feature>
<feature type="compositionally biased region" description="Basic and acidic residues" evidence="1">
    <location>
        <begin position="284"/>
        <end position="294"/>
    </location>
</feature>
<feature type="compositionally biased region" description="Acidic residues" evidence="1">
    <location>
        <begin position="595"/>
        <end position="604"/>
    </location>
</feature>
<name>A0AAD1XU06_EUPCR</name>
<feature type="region of interest" description="Disordered" evidence="1">
    <location>
        <begin position="207"/>
        <end position="458"/>
    </location>
</feature>